<feature type="active site" evidence="4">
    <location>
        <position position="133"/>
    </location>
</feature>
<gene>
    <name evidence="6" type="ORF">RZS28_19345</name>
</gene>
<evidence type="ECO:0000256" key="3">
    <source>
        <dbReference type="ARBA" id="ARBA00048267"/>
    </source>
</evidence>
<dbReference type="SUPFAM" id="SSF52738">
    <property type="entry name" value="Methylesterase CheB, C-terminal domain"/>
    <property type="match status" value="1"/>
</dbReference>
<dbReference type="Proteomes" id="UP001626536">
    <property type="component" value="Plasmid pRX1"/>
</dbReference>
<dbReference type="InterPro" id="IPR022641">
    <property type="entry name" value="CheR_N"/>
</dbReference>
<evidence type="ECO:0000256" key="2">
    <source>
        <dbReference type="ARBA" id="ARBA00039140"/>
    </source>
</evidence>
<name>A0ABZ0HZ47_9HYPH</name>
<keyword evidence="7" id="KW-1185">Reference proteome</keyword>
<organism evidence="6 7">
    <name type="scientific">Methylocapsa polymorpha</name>
    <dbReference type="NCBI Taxonomy" id="3080828"/>
    <lineage>
        <taxon>Bacteria</taxon>
        <taxon>Pseudomonadati</taxon>
        <taxon>Pseudomonadota</taxon>
        <taxon>Alphaproteobacteria</taxon>
        <taxon>Hyphomicrobiales</taxon>
        <taxon>Beijerinckiaceae</taxon>
        <taxon>Methylocapsa</taxon>
    </lineage>
</organism>
<dbReference type="RefSeq" id="WP_318655045.1">
    <property type="nucleotide sequence ID" value="NZ_CP136863.1"/>
</dbReference>
<dbReference type="Gene3D" id="1.10.155.10">
    <property type="entry name" value="Chemotaxis receptor methyltransferase CheR, N-terminal domain"/>
    <property type="match status" value="1"/>
</dbReference>
<dbReference type="EC" id="3.1.1.61" evidence="2"/>
<dbReference type="InterPro" id="IPR036804">
    <property type="entry name" value="CheR_N_sf"/>
</dbReference>
<feature type="domain" description="CheB-type methylesterase" evidence="5">
    <location>
        <begin position="2"/>
        <end position="184"/>
    </location>
</feature>
<dbReference type="InterPro" id="IPR000673">
    <property type="entry name" value="Sig_transdc_resp-reg_Me-estase"/>
</dbReference>
<feature type="active site" evidence="4">
    <location>
        <position position="14"/>
    </location>
</feature>
<dbReference type="InterPro" id="IPR035909">
    <property type="entry name" value="CheB_C"/>
</dbReference>
<keyword evidence="4" id="KW-0145">Chemotaxis</keyword>
<keyword evidence="6" id="KW-0614">Plasmid</keyword>
<dbReference type="EMBL" id="CP136863">
    <property type="protein sequence ID" value="WOJ91620.1"/>
    <property type="molecule type" value="Genomic_DNA"/>
</dbReference>
<proteinExistence type="predicted"/>
<feature type="active site" evidence="4">
    <location>
        <position position="41"/>
    </location>
</feature>
<protein>
    <recommendedName>
        <fullName evidence="2">protein-glutamate methylesterase</fullName>
        <ecNumber evidence="2">3.1.1.61</ecNumber>
    </recommendedName>
</protein>
<dbReference type="Gene3D" id="3.40.50.180">
    <property type="entry name" value="Methylesterase CheB, C-terminal domain"/>
    <property type="match status" value="1"/>
</dbReference>
<dbReference type="SUPFAM" id="SSF47757">
    <property type="entry name" value="Chemotaxis receptor methyltransferase CheR, N-terminal domain"/>
    <property type="match status" value="1"/>
</dbReference>
<evidence type="ECO:0000313" key="6">
    <source>
        <dbReference type="EMBL" id="WOJ91620.1"/>
    </source>
</evidence>
<dbReference type="PANTHER" id="PTHR42872:SF6">
    <property type="entry name" value="PROTEIN-GLUTAMATE METHYLESTERASE_PROTEIN-GLUTAMINE GLUTAMINASE"/>
    <property type="match status" value="1"/>
</dbReference>
<dbReference type="PROSITE" id="PS50122">
    <property type="entry name" value="CHEB"/>
    <property type="match status" value="1"/>
</dbReference>
<sequence length="273" mass="29132">MDGANFPVVAIGASAGGLEAFRTLLAALPAESGLAFILVQHLDPSHGSMMAELLAHHTALTVLEAHEDMQLEPDHVYVIPPGRYLAVRNGAIQLSRPKAGQAVRMPFDFLLHSLAEEFGERAVCIILSGTATDGSVGARAIKAAGGLVIAQDPEEAEFDGMPRSAIATGAVDLVLPLAKIPEALAKYSGHPYLKTGDSDVALPAGDGALKIIDLLRKRTSHDFTLYKEGTIGHRIQRRMAMAGIEDANRYLELVTKDPAELQRLANDLFINVT</sequence>
<accession>A0ABZ0HZ47</accession>
<evidence type="ECO:0000259" key="5">
    <source>
        <dbReference type="PROSITE" id="PS50122"/>
    </source>
</evidence>
<dbReference type="PANTHER" id="PTHR42872">
    <property type="entry name" value="PROTEIN-GLUTAMATE METHYLESTERASE/PROTEIN-GLUTAMINE GLUTAMINASE"/>
    <property type="match status" value="1"/>
</dbReference>
<comment type="catalytic activity">
    <reaction evidence="3">
        <text>[protein]-L-glutamate 5-O-methyl ester + H2O = L-glutamyl-[protein] + methanol + H(+)</text>
        <dbReference type="Rhea" id="RHEA:23236"/>
        <dbReference type="Rhea" id="RHEA-COMP:10208"/>
        <dbReference type="Rhea" id="RHEA-COMP:10311"/>
        <dbReference type="ChEBI" id="CHEBI:15377"/>
        <dbReference type="ChEBI" id="CHEBI:15378"/>
        <dbReference type="ChEBI" id="CHEBI:17790"/>
        <dbReference type="ChEBI" id="CHEBI:29973"/>
        <dbReference type="ChEBI" id="CHEBI:82795"/>
        <dbReference type="EC" id="3.1.1.61"/>
    </reaction>
</comment>
<reference evidence="6 7" key="1">
    <citation type="submission" date="2023-10" db="EMBL/GenBank/DDBJ databases">
        <title>Novel methanotroph of the genus Methylocapsa from a subarctic wetland.</title>
        <authorList>
            <person name="Belova S.E."/>
            <person name="Oshkin I.Y."/>
            <person name="Miroshnikov K."/>
            <person name="Dedysh S.N."/>
        </authorList>
    </citation>
    <scope>NUCLEOTIDE SEQUENCE [LARGE SCALE GENOMIC DNA]</scope>
    <source>
        <strain evidence="6 7">RX1</strain>
        <plasmid evidence="6 7">pRX1</plasmid>
    </source>
</reference>
<evidence type="ECO:0000313" key="7">
    <source>
        <dbReference type="Proteomes" id="UP001626536"/>
    </source>
</evidence>
<geneLocation type="plasmid" evidence="6 7">
    <name>pRX1</name>
</geneLocation>
<dbReference type="Pfam" id="PF01339">
    <property type="entry name" value="CheB_methylest"/>
    <property type="match status" value="1"/>
</dbReference>
<evidence type="ECO:0000256" key="1">
    <source>
        <dbReference type="ARBA" id="ARBA00022801"/>
    </source>
</evidence>
<keyword evidence="1 4" id="KW-0378">Hydrolase</keyword>
<dbReference type="Pfam" id="PF03705">
    <property type="entry name" value="CheR_N"/>
    <property type="match status" value="1"/>
</dbReference>
<evidence type="ECO:0000256" key="4">
    <source>
        <dbReference type="PROSITE-ProRule" id="PRU00050"/>
    </source>
</evidence>
<dbReference type="CDD" id="cd16434">
    <property type="entry name" value="CheB-CheR_fusion"/>
    <property type="match status" value="1"/>
</dbReference>